<protein>
    <submittedName>
        <fullName evidence="3">Phage tail sheath C-terminal domain-containing protein</fullName>
    </submittedName>
</protein>
<dbReference type="PANTHER" id="PTHR35861:SF1">
    <property type="entry name" value="PHAGE TAIL SHEATH PROTEIN"/>
    <property type="match status" value="1"/>
</dbReference>
<dbReference type="EMBL" id="JBHTLX010000016">
    <property type="protein sequence ID" value="MFD1248410.1"/>
    <property type="molecule type" value="Genomic_DNA"/>
</dbReference>
<dbReference type="PANTHER" id="PTHR35861">
    <property type="match status" value="1"/>
</dbReference>
<evidence type="ECO:0000259" key="2">
    <source>
        <dbReference type="Pfam" id="PF17482"/>
    </source>
</evidence>
<dbReference type="Pfam" id="PF17482">
    <property type="entry name" value="Phage_sheath_1C"/>
    <property type="match status" value="1"/>
</dbReference>
<gene>
    <name evidence="3" type="ORF">ACFQ3F_11495</name>
</gene>
<dbReference type="Gene3D" id="3.40.50.11780">
    <property type="match status" value="2"/>
</dbReference>
<keyword evidence="4" id="KW-1185">Reference proteome</keyword>
<evidence type="ECO:0000313" key="3">
    <source>
        <dbReference type="EMBL" id="MFD1248410.1"/>
    </source>
</evidence>
<feature type="domain" description="Tail sheath protein C-terminal" evidence="2">
    <location>
        <begin position="560"/>
        <end position="661"/>
    </location>
</feature>
<accession>A0ABW3W015</accession>
<evidence type="ECO:0000256" key="1">
    <source>
        <dbReference type="ARBA" id="ARBA00008005"/>
    </source>
</evidence>
<name>A0ABW3W015_9ACTN</name>
<dbReference type="RefSeq" id="WP_367917924.1">
    <property type="nucleotide sequence ID" value="NZ_BAABAC010000006.1"/>
</dbReference>
<dbReference type="InterPro" id="IPR052042">
    <property type="entry name" value="Tail_sheath_structural"/>
</dbReference>
<proteinExistence type="inferred from homology"/>
<evidence type="ECO:0000313" key="4">
    <source>
        <dbReference type="Proteomes" id="UP001597229"/>
    </source>
</evidence>
<comment type="similarity">
    <text evidence="1">Belongs to the myoviridae tail sheath protein family.</text>
</comment>
<comment type="caution">
    <text evidence="3">The sequence shown here is derived from an EMBL/GenBank/DDBJ whole genome shotgun (WGS) entry which is preliminary data.</text>
</comment>
<dbReference type="Proteomes" id="UP001597229">
    <property type="component" value="Unassembled WGS sequence"/>
</dbReference>
<organism evidence="3 4">
    <name type="scientific">Nocardioides ginsengisoli</name>
    <dbReference type="NCBI Taxonomy" id="363868"/>
    <lineage>
        <taxon>Bacteria</taxon>
        <taxon>Bacillati</taxon>
        <taxon>Actinomycetota</taxon>
        <taxon>Actinomycetes</taxon>
        <taxon>Propionibacteriales</taxon>
        <taxon>Nocardioidaceae</taxon>
        <taxon>Nocardioides</taxon>
    </lineage>
</organism>
<reference evidence="4" key="1">
    <citation type="journal article" date="2019" name="Int. J. Syst. Evol. Microbiol.">
        <title>The Global Catalogue of Microorganisms (GCM) 10K type strain sequencing project: providing services to taxonomists for standard genome sequencing and annotation.</title>
        <authorList>
            <consortium name="The Broad Institute Genomics Platform"/>
            <consortium name="The Broad Institute Genome Sequencing Center for Infectious Disease"/>
            <person name="Wu L."/>
            <person name="Ma J."/>
        </authorList>
    </citation>
    <scope>NUCLEOTIDE SEQUENCE [LARGE SCALE GENOMIC DNA]</scope>
    <source>
        <strain evidence="4">CCUG 52478</strain>
    </source>
</reference>
<dbReference type="InterPro" id="IPR020287">
    <property type="entry name" value="Tail_sheath_C"/>
</dbReference>
<sequence>MTSVASPLGPLGAPGIRFVAPDPVRTLVGVPRDVAAFLGVAPRGPARLPAVPLAADADVASWLATAPRRRSQAVAVTSWDEYRRLFGGYDGPGRLPYAVSAFFAGGGRLAYVVRIVHAYGDPVADAAGCAQGRLGDVVLQARDEGRWGNGLRATLRFDTRPVTLRGATTTELVVDRREWVPQGSLLRLTTATGAGELAWVDLSLEQADTTGPRVHRVLTLSAAASQAPSAIEVVTARLEVRDDDRDYPRREELADLGLRADHPRWLSRAVIDESALVWPAPEWTASAVTVTDLTLADVPLHSSELGVVVDHMTGGVDRWQDITTADFFDPGWVNGDELPGDGVQCLADRDDIGLVLAPDLYDPLPLAPLDDVSDPPSMCGPDFDVHVEDPPAVPPPPAEPGLDGLRLDPRMPAELAVIVRAQQDLVAWAEQRRDLTVLLDVPTGLAQRQILAWRNDFDSAYAAAYHPWLDVATPTDHRDALVRINPSAFAAAVIADRELRLGVQHGPANAIAVGAVRVADEVLPGQHDALHVAGVDVFVPERDGIRLTGARTLSRVGELRQLSVVRLMTVLRLTLERQMTWAVFEPNGPDLWAEVRRLVHDLLTRFFEAGAFRGATTKEAFFVRCDRTTMTQNDLDSGRLVCLVGVAPVEPVEYVVIEIALTSDSVRVAASS</sequence>